<keyword evidence="7" id="KW-0902">Two-component regulatory system</keyword>
<keyword evidence="6 10" id="KW-0418">Kinase</keyword>
<evidence type="ECO:0000313" key="10">
    <source>
        <dbReference type="EMBL" id="HJD34042.1"/>
    </source>
</evidence>
<dbReference type="PROSITE" id="PS50109">
    <property type="entry name" value="HIS_KIN"/>
    <property type="match status" value="1"/>
</dbReference>
<sequence>MRAGKEKKAEKKRSAFAGYTGGKLRAFLILAFAAVYVLSMLLATWVNQFGWQRAYQEKIEKIDQKIFDSMQYEAQAQQVSAEDTGEGNGDDWQIHKLYEEVTVAALVYSTEYQQISAAAYDPDGNLAARSTNLMTAQIEDGSGTAVVSWPLSDYLSDEEIETLAGYEGENREPHEYVGITYEIKAAASAAGDELEAISVRRVFYSSEDVKEAGNIGPVWQWEEGGDSISYEALERLRNVSCYFPGMRQNSGIDGWHEWMDEEYLQDYSETYREPRFPYSSGGIVRRTETSSQLFLGDGYDVPVYTLVIRSVGHPWKQAFDSMTYIYLWGGVLTLLCAGLVLWTVEKTFRRRAVLEERQRDFTNAIAHEMKTPLAVIRGFAENLEEDVNKEKRGYYLEQIIGQTERMDDMVKEMVFISRLDSKEYRSVKEQISVREVLQEIITAYSARLEEKQIEVNVSCGTDFPIYGDKGLIEKAFSNLVANAVDHNRYEGRIRIDIERDKCVIRNTGEKIPEEDLPHVCDLFFTGSKSRGGEEKHLGVGLYLAEKIFRADGLRMRVENTEDGVCVTVR</sequence>
<feature type="transmembrane region" description="Helical" evidence="8">
    <location>
        <begin position="26"/>
        <end position="46"/>
    </location>
</feature>
<dbReference type="InterPro" id="IPR036890">
    <property type="entry name" value="HATPase_C_sf"/>
</dbReference>
<keyword evidence="5" id="KW-0808">Transferase</keyword>
<organism evidence="10 11">
    <name type="scientific">Candidatus Mediterraneibacter tabaqchaliae</name>
    <dbReference type="NCBI Taxonomy" id="2838689"/>
    <lineage>
        <taxon>Bacteria</taxon>
        <taxon>Bacillati</taxon>
        <taxon>Bacillota</taxon>
        <taxon>Clostridia</taxon>
        <taxon>Lachnospirales</taxon>
        <taxon>Lachnospiraceae</taxon>
        <taxon>Mediterraneibacter</taxon>
    </lineage>
</organism>
<dbReference type="GO" id="GO:0004721">
    <property type="term" value="F:phosphoprotein phosphatase activity"/>
    <property type="evidence" value="ECO:0007669"/>
    <property type="project" value="TreeGrafter"/>
</dbReference>
<dbReference type="EMBL" id="DWUV01000111">
    <property type="protein sequence ID" value="HJD34042.1"/>
    <property type="molecule type" value="Genomic_DNA"/>
</dbReference>
<dbReference type="Proteomes" id="UP000823897">
    <property type="component" value="Unassembled WGS sequence"/>
</dbReference>
<dbReference type="Gene3D" id="1.10.287.130">
    <property type="match status" value="1"/>
</dbReference>
<evidence type="ECO:0000259" key="9">
    <source>
        <dbReference type="PROSITE" id="PS50109"/>
    </source>
</evidence>
<dbReference type="EC" id="2.7.13.3" evidence="3"/>
<comment type="caution">
    <text evidence="10">The sequence shown here is derived from an EMBL/GenBank/DDBJ whole genome shotgun (WGS) entry which is preliminary data.</text>
</comment>
<dbReference type="InterPro" id="IPR003661">
    <property type="entry name" value="HisK_dim/P_dom"/>
</dbReference>
<accession>A0A9D2R513</accession>
<dbReference type="InterPro" id="IPR036097">
    <property type="entry name" value="HisK_dim/P_sf"/>
</dbReference>
<dbReference type="SUPFAM" id="SSF55874">
    <property type="entry name" value="ATPase domain of HSP90 chaperone/DNA topoisomerase II/histidine kinase"/>
    <property type="match status" value="1"/>
</dbReference>
<keyword evidence="4" id="KW-0597">Phosphoprotein</keyword>
<dbReference type="GO" id="GO:0000155">
    <property type="term" value="F:phosphorelay sensor kinase activity"/>
    <property type="evidence" value="ECO:0007669"/>
    <property type="project" value="InterPro"/>
</dbReference>
<reference evidence="10" key="1">
    <citation type="journal article" date="2021" name="PeerJ">
        <title>Extensive microbial diversity within the chicken gut microbiome revealed by metagenomics and culture.</title>
        <authorList>
            <person name="Gilroy R."/>
            <person name="Ravi A."/>
            <person name="Getino M."/>
            <person name="Pursley I."/>
            <person name="Horton D.L."/>
            <person name="Alikhan N.F."/>
            <person name="Baker D."/>
            <person name="Gharbi K."/>
            <person name="Hall N."/>
            <person name="Watson M."/>
            <person name="Adriaenssens E.M."/>
            <person name="Foster-Nyarko E."/>
            <person name="Jarju S."/>
            <person name="Secka A."/>
            <person name="Antonio M."/>
            <person name="Oren A."/>
            <person name="Chaudhuri R.R."/>
            <person name="La Ragione R."/>
            <person name="Hildebrand F."/>
            <person name="Pallen M.J."/>
        </authorList>
    </citation>
    <scope>NUCLEOTIDE SEQUENCE</scope>
    <source>
        <strain evidence="10">ChiGjej3B3-11674</strain>
    </source>
</reference>
<keyword evidence="8" id="KW-0812">Transmembrane</keyword>
<dbReference type="SUPFAM" id="SSF47384">
    <property type="entry name" value="Homodimeric domain of signal transducing histidine kinase"/>
    <property type="match status" value="1"/>
</dbReference>
<dbReference type="GO" id="GO:0005886">
    <property type="term" value="C:plasma membrane"/>
    <property type="evidence" value="ECO:0007669"/>
    <property type="project" value="TreeGrafter"/>
</dbReference>
<protein>
    <recommendedName>
        <fullName evidence="3">histidine kinase</fullName>
        <ecNumber evidence="3">2.7.13.3</ecNumber>
    </recommendedName>
</protein>
<proteinExistence type="predicted"/>
<name>A0A9D2R513_9FIRM</name>
<keyword evidence="8" id="KW-0472">Membrane</keyword>
<evidence type="ECO:0000256" key="8">
    <source>
        <dbReference type="SAM" id="Phobius"/>
    </source>
</evidence>
<dbReference type="PANTHER" id="PTHR45453">
    <property type="entry name" value="PHOSPHATE REGULON SENSOR PROTEIN PHOR"/>
    <property type="match status" value="1"/>
</dbReference>
<dbReference type="Gene3D" id="3.30.565.10">
    <property type="entry name" value="Histidine kinase-like ATPase, C-terminal domain"/>
    <property type="match status" value="1"/>
</dbReference>
<dbReference type="SMART" id="SM00388">
    <property type="entry name" value="HisKA"/>
    <property type="match status" value="1"/>
</dbReference>
<dbReference type="InterPro" id="IPR003594">
    <property type="entry name" value="HATPase_dom"/>
</dbReference>
<reference evidence="10" key="2">
    <citation type="submission" date="2021-04" db="EMBL/GenBank/DDBJ databases">
        <authorList>
            <person name="Gilroy R."/>
        </authorList>
    </citation>
    <scope>NUCLEOTIDE SEQUENCE</scope>
    <source>
        <strain evidence="10">ChiGjej3B3-11674</strain>
    </source>
</reference>
<evidence type="ECO:0000256" key="6">
    <source>
        <dbReference type="ARBA" id="ARBA00022777"/>
    </source>
</evidence>
<comment type="subcellular location">
    <subcellularLocation>
        <location evidence="2">Membrane</location>
    </subcellularLocation>
</comment>
<dbReference type="GO" id="GO:0016036">
    <property type="term" value="P:cellular response to phosphate starvation"/>
    <property type="evidence" value="ECO:0007669"/>
    <property type="project" value="TreeGrafter"/>
</dbReference>
<dbReference type="InterPro" id="IPR005467">
    <property type="entry name" value="His_kinase_dom"/>
</dbReference>
<evidence type="ECO:0000256" key="5">
    <source>
        <dbReference type="ARBA" id="ARBA00022679"/>
    </source>
</evidence>
<dbReference type="CDD" id="cd00082">
    <property type="entry name" value="HisKA"/>
    <property type="match status" value="1"/>
</dbReference>
<evidence type="ECO:0000256" key="1">
    <source>
        <dbReference type="ARBA" id="ARBA00000085"/>
    </source>
</evidence>
<feature type="transmembrane region" description="Helical" evidence="8">
    <location>
        <begin position="324"/>
        <end position="344"/>
    </location>
</feature>
<evidence type="ECO:0000256" key="4">
    <source>
        <dbReference type="ARBA" id="ARBA00022553"/>
    </source>
</evidence>
<evidence type="ECO:0000256" key="2">
    <source>
        <dbReference type="ARBA" id="ARBA00004370"/>
    </source>
</evidence>
<feature type="domain" description="Histidine kinase" evidence="9">
    <location>
        <begin position="364"/>
        <end position="569"/>
    </location>
</feature>
<evidence type="ECO:0000256" key="7">
    <source>
        <dbReference type="ARBA" id="ARBA00023012"/>
    </source>
</evidence>
<dbReference type="InterPro" id="IPR050351">
    <property type="entry name" value="BphY/WalK/GraS-like"/>
</dbReference>
<dbReference type="Pfam" id="PF00512">
    <property type="entry name" value="HisKA"/>
    <property type="match status" value="1"/>
</dbReference>
<gene>
    <name evidence="10" type="ORF">H9911_05805</name>
</gene>
<comment type="catalytic activity">
    <reaction evidence="1">
        <text>ATP + protein L-histidine = ADP + protein N-phospho-L-histidine.</text>
        <dbReference type="EC" id="2.7.13.3"/>
    </reaction>
</comment>
<dbReference type="AlphaFoldDB" id="A0A9D2R513"/>
<dbReference type="PANTHER" id="PTHR45453:SF1">
    <property type="entry name" value="PHOSPHATE REGULON SENSOR PROTEIN PHOR"/>
    <property type="match status" value="1"/>
</dbReference>
<evidence type="ECO:0000256" key="3">
    <source>
        <dbReference type="ARBA" id="ARBA00012438"/>
    </source>
</evidence>
<evidence type="ECO:0000313" key="11">
    <source>
        <dbReference type="Proteomes" id="UP000823897"/>
    </source>
</evidence>
<dbReference type="Pfam" id="PF02518">
    <property type="entry name" value="HATPase_c"/>
    <property type="match status" value="1"/>
</dbReference>
<dbReference type="FunFam" id="1.10.287.130:FF:000001">
    <property type="entry name" value="Two-component sensor histidine kinase"/>
    <property type="match status" value="1"/>
</dbReference>
<dbReference type="SMART" id="SM00387">
    <property type="entry name" value="HATPase_c"/>
    <property type="match status" value="1"/>
</dbReference>
<keyword evidence="8" id="KW-1133">Transmembrane helix</keyword>